<dbReference type="Gene3D" id="1.10.1790.10">
    <property type="entry name" value="PRD domain"/>
    <property type="match status" value="2"/>
</dbReference>
<keyword evidence="9" id="KW-1185">Reference proteome</keyword>
<proteinExistence type="predicted"/>
<dbReference type="GO" id="GO:0006355">
    <property type="term" value="P:regulation of DNA-templated transcription"/>
    <property type="evidence" value="ECO:0007669"/>
    <property type="project" value="InterPro"/>
</dbReference>
<dbReference type="InterPro" id="IPR002178">
    <property type="entry name" value="PTS_EIIA_type-2_dom"/>
</dbReference>
<keyword evidence="2" id="KW-0677">Repeat</keyword>
<dbReference type="RefSeq" id="WP_073274325.1">
    <property type="nucleotide sequence ID" value="NZ_FRAC01000008.1"/>
</dbReference>
<name>A0A1M6NUR2_9FIRM</name>
<feature type="domain" description="PRD" evidence="7">
    <location>
        <begin position="204"/>
        <end position="309"/>
    </location>
</feature>
<dbReference type="SUPFAM" id="SSF55804">
    <property type="entry name" value="Phoshotransferase/anion transport protein"/>
    <property type="match status" value="1"/>
</dbReference>
<dbReference type="InterPro" id="IPR011608">
    <property type="entry name" value="PRD"/>
</dbReference>
<dbReference type="InterPro" id="IPR050661">
    <property type="entry name" value="BglG_antiterminators"/>
</dbReference>
<dbReference type="GO" id="GO:0009401">
    <property type="term" value="P:phosphoenolpyruvate-dependent sugar phosphotransferase system"/>
    <property type="evidence" value="ECO:0007669"/>
    <property type="project" value="InterPro"/>
</dbReference>
<dbReference type="Pfam" id="PF00359">
    <property type="entry name" value="PTS_EIIA_2"/>
    <property type="match status" value="1"/>
</dbReference>
<dbReference type="SUPFAM" id="SSF52794">
    <property type="entry name" value="PTS system IIB component-like"/>
    <property type="match status" value="1"/>
</dbReference>
<keyword evidence="3" id="KW-0805">Transcription regulation</keyword>
<evidence type="ECO:0000259" key="5">
    <source>
        <dbReference type="PROSITE" id="PS51094"/>
    </source>
</evidence>
<dbReference type="InterPro" id="IPR016152">
    <property type="entry name" value="PTrfase/Anion_transptr"/>
</dbReference>
<evidence type="ECO:0000256" key="1">
    <source>
        <dbReference type="ARBA" id="ARBA00022679"/>
    </source>
</evidence>
<dbReference type="STRING" id="1121322.SAMN02745136_01459"/>
<dbReference type="InterPro" id="IPR036095">
    <property type="entry name" value="PTS_EIIB-like_sf"/>
</dbReference>
<dbReference type="PROSITE" id="PS51372">
    <property type="entry name" value="PRD_2"/>
    <property type="match status" value="2"/>
</dbReference>
<dbReference type="InterPro" id="IPR013011">
    <property type="entry name" value="PTS_EIIB_2"/>
</dbReference>
<dbReference type="PANTHER" id="PTHR30185">
    <property type="entry name" value="CRYPTIC BETA-GLUCOSIDE BGL OPERON ANTITERMINATOR"/>
    <property type="match status" value="1"/>
</dbReference>
<dbReference type="InterPro" id="IPR036634">
    <property type="entry name" value="PRD_sf"/>
</dbReference>
<feature type="domain" description="PTS EIIB type-2" evidence="6">
    <location>
        <begin position="428"/>
        <end position="519"/>
    </location>
</feature>
<dbReference type="EMBL" id="FRAC01000008">
    <property type="protein sequence ID" value="SHJ99368.1"/>
    <property type="molecule type" value="Genomic_DNA"/>
</dbReference>
<sequence length="704" mass="80372">MKLTPRNKKLILLLLEEDNYITVRYIAETVKVSSRTVLRELIPIENWLNSKGIALEKKKGSGIRISLKDKEREALKSEIKSEKSNLVYSPEQRLTLLKAELLKNPGITKLYTLTMLLEVTEGTISADLDKLDTWMDKFRLKINKKPGLGVYVEGNEISVRSAIITLIYDQVHEAELINIIFNKAKEAFNLELIKTRINQGILDIIDVNNLILAEQLLKKVETQMGCQFADNSYIALVIRISVTIHRCFIGMFIHDIDEQVKAVPEDKLYNLVKEWFISHENPLSYAVPEEEIKYLVIHIKGAEIQERQGMDSGQDRQDLEIMELTKEVIYIAERETGIYLEDNEKLLKGLAGHLKMAIYRIRMHLDIMNPLLEDIKDMYPDLFQTAGKCAQFIEEREGVAIPEDEVAYLATHIGAAVKEEKSNTLQIYRAVVVCTNDIGAAQLLVSEIERVFPGIRISSIISVMDMDIAQLTQKHIDLIIATVELQITKLPFILVNPILNEADKRHIRDVLDNFLPVNVNYGRIRTAQFKEKLNKLKQYSRYILQIIDNFLFIEQVAAENEEMLSHFVSRSLAVSGADRFQMEKNMENKEQKGSAILSRKRMVLYHLRSEAVREPGMAVLRLKSSIGSIGKDGNIQKADTFIFLSMPVDTEGCVLELINEITRKIISSDFSLTLKQSGREEIIIELNAILDNFIQSKVLDANIK</sequence>
<evidence type="ECO:0000313" key="9">
    <source>
        <dbReference type="Proteomes" id="UP000184386"/>
    </source>
</evidence>
<reference evidence="8 9" key="1">
    <citation type="submission" date="2016-11" db="EMBL/GenBank/DDBJ databases">
        <authorList>
            <person name="Jaros S."/>
            <person name="Januszkiewicz K."/>
            <person name="Wedrychowicz H."/>
        </authorList>
    </citation>
    <scope>NUCLEOTIDE SEQUENCE [LARGE SCALE GENOMIC DNA]</scope>
    <source>
        <strain evidence="8 9">DSM 15929</strain>
    </source>
</reference>
<gene>
    <name evidence="8" type="ORF">SAMN02745136_01459</name>
</gene>
<evidence type="ECO:0000256" key="3">
    <source>
        <dbReference type="ARBA" id="ARBA00023015"/>
    </source>
</evidence>
<dbReference type="InterPro" id="IPR036390">
    <property type="entry name" value="WH_DNA-bd_sf"/>
</dbReference>
<dbReference type="GO" id="GO:0008982">
    <property type="term" value="F:protein-N(PI)-phosphohistidine-sugar phosphotransferase activity"/>
    <property type="evidence" value="ECO:0007669"/>
    <property type="project" value="InterPro"/>
</dbReference>
<keyword evidence="4" id="KW-0804">Transcription</keyword>
<feature type="domain" description="PRD" evidence="7">
    <location>
        <begin position="316"/>
        <end position="423"/>
    </location>
</feature>
<dbReference type="PANTHER" id="PTHR30185:SF18">
    <property type="entry name" value="TRANSCRIPTIONAL REGULATOR MTLR"/>
    <property type="match status" value="1"/>
</dbReference>
<dbReference type="PROSITE" id="PS51094">
    <property type="entry name" value="PTS_EIIA_TYPE_2"/>
    <property type="match status" value="1"/>
</dbReference>
<dbReference type="AlphaFoldDB" id="A0A1M6NUR2"/>
<dbReference type="Pfam" id="PF08279">
    <property type="entry name" value="HTH_11"/>
    <property type="match status" value="1"/>
</dbReference>
<dbReference type="Gene3D" id="1.10.10.10">
    <property type="entry name" value="Winged helix-like DNA-binding domain superfamily/Winged helix DNA-binding domain"/>
    <property type="match status" value="1"/>
</dbReference>
<dbReference type="SUPFAM" id="SSF46785">
    <property type="entry name" value="Winged helix' DNA-binding domain"/>
    <property type="match status" value="1"/>
</dbReference>
<evidence type="ECO:0000256" key="4">
    <source>
        <dbReference type="ARBA" id="ARBA00023163"/>
    </source>
</evidence>
<dbReference type="PROSITE" id="PS51099">
    <property type="entry name" value="PTS_EIIB_TYPE_2"/>
    <property type="match status" value="1"/>
</dbReference>
<dbReference type="Proteomes" id="UP000184386">
    <property type="component" value="Unassembled WGS sequence"/>
</dbReference>
<dbReference type="InterPro" id="IPR036388">
    <property type="entry name" value="WH-like_DNA-bd_sf"/>
</dbReference>
<accession>A0A1M6NUR2</accession>
<keyword evidence="1" id="KW-0808">Transferase</keyword>
<organism evidence="8 9">
    <name type="scientific">Anaerocolumna jejuensis DSM 15929</name>
    <dbReference type="NCBI Taxonomy" id="1121322"/>
    <lineage>
        <taxon>Bacteria</taxon>
        <taxon>Bacillati</taxon>
        <taxon>Bacillota</taxon>
        <taxon>Clostridia</taxon>
        <taxon>Lachnospirales</taxon>
        <taxon>Lachnospiraceae</taxon>
        <taxon>Anaerocolumna</taxon>
    </lineage>
</organism>
<evidence type="ECO:0000313" key="8">
    <source>
        <dbReference type="EMBL" id="SHJ99368.1"/>
    </source>
</evidence>
<protein>
    <submittedName>
        <fullName evidence="8">Mannitol operon transcriptional antiterminator</fullName>
    </submittedName>
</protein>
<dbReference type="CDD" id="cd05568">
    <property type="entry name" value="PTS_IIB_bgl_like"/>
    <property type="match status" value="1"/>
</dbReference>
<feature type="domain" description="PTS EIIA type-2" evidence="5">
    <location>
        <begin position="545"/>
        <end position="693"/>
    </location>
</feature>
<dbReference type="SUPFAM" id="SSF63520">
    <property type="entry name" value="PTS-regulatory domain, PRD"/>
    <property type="match status" value="2"/>
</dbReference>
<dbReference type="Gene3D" id="3.40.50.2300">
    <property type="match status" value="1"/>
</dbReference>
<evidence type="ECO:0000259" key="6">
    <source>
        <dbReference type="PROSITE" id="PS51099"/>
    </source>
</evidence>
<dbReference type="InterPro" id="IPR013196">
    <property type="entry name" value="HTH_11"/>
</dbReference>
<dbReference type="Gene3D" id="3.40.930.10">
    <property type="entry name" value="Mannitol-specific EII, Chain A"/>
    <property type="match status" value="1"/>
</dbReference>
<evidence type="ECO:0000259" key="7">
    <source>
        <dbReference type="PROSITE" id="PS51372"/>
    </source>
</evidence>
<evidence type="ECO:0000256" key="2">
    <source>
        <dbReference type="ARBA" id="ARBA00022737"/>
    </source>
</evidence>
<dbReference type="Pfam" id="PF00874">
    <property type="entry name" value="PRD"/>
    <property type="match status" value="2"/>
</dbReference>